<evidence type="ECO:0000256" key="3">
    <source>
        <dbReference type="SAM" id="SignalP"/>
    </source>
</evidence>
<protein>
    <submittedName>
        <fullName evidence="5">Polar amino acid transport system substrate-binding protein</fullName>
    </submittedName>
</protein>
<dbReference type="SMART" id="SM00062">
    <property type="entry name" value="PBPb"/>
    <property type="match status" value="1"/>
</dbReference>
<accession>A0A7W6HNA3</accession>
<dbReference type="EMBL" id="JACIED010000003">
    <property type="protein sequence ID" value="MBB4008384.1"/>
    <property type="molecule type" value="Genomic_DNA"/>
</dbReference>
<dbReference type="Proteomes" id="UP000544107">
    <property type="component" value="Unassembled WGS sequence"/>
</dbReference>
<dbReference type="Pfam" id="PF00497">
    <property type="entry name" value="SBP_bac_3"/>
    <property type="match status" value="1"/>
</dbReference>
<name>A0A7W6HNA3_9HYPH</name>
<keyword evidence="2 3" id="KW-0732">Signal</keyword>
<dbReference type="SUPFAM" id="SSF53850">
    <property type="entry name" value="Periplasmic binding protein-like II"/>
    <property type="match status" value="1"/>
</dbReference>
<comment type="caution">
    <text evidence="5">The sequence shown here is derived from an EMBL/GenBank/DDBJ whole genome shotgun (WGS) entry which is preliminary data.</text>
</comment>
<evidence type="ECO:0000313" key="5">
    <source>
        <dbReference type="EMBL" id="MBB4008384.1"/>
    </source>
</evidence>
<dbReference type="Gene3D" id="3.40.190.10">
    <property type="entry name" value="Periplasmic binding protein-like II"/>
    <property type="match status" value="2"/>
</dbReference>
<gene>
    <name evidence="5" type="ORF">GGQ71_002664</name>
</gene>
<evidence type="ECO:0000259" key="4">
    <source>
        <dbReference type="SMART" id="SM00062"/>
    </source>
</evidence>
<proteinExistence type="predicted"/>
<dbReference type="CDD" id="cd13693">
    <property type="entry name" value="PBP2_polar_AA"/>
    <property type="match status" value="1"/>
</dbReference>
<feature type="chain" id="PRO_5030829047" evidence="3">
    <location>
        <begin position="22"/>
        <end position="278"/>
    </location>
</feature>
<organism evidence="5 6">
    <name type="scientific">Allorhizobium taibaishanense</name>
    <dbReference type="NCBI Taxonomy" id="887144"/>
    <lineage>
        <taxon>Bacteria</taxon>
        <taxon>Pseudomonadati</taxon>
        <taxon>Pseudomonadota</taxon>
        <taxon>Alphaproteobacteria</taxon>
        <taxon>Hyphomicrobiales</taxon>
        <taxon>Rhizobiaceae</taxon>
        <taxon>Rhizobium/Agrobacterium group</taxon>
        <taxon>Allorhizobium</taxon>
    </lineage>
</organism>
<evidence type="ECO:0000313" key="6">
    <source>
        <dbReference type="Proteomes" id="UP000544107"/>
    </source>
</evidence>
<dbReference type="InterPro" id="IPR001638">
    <property type="entry name" value="Solute-binding_3/MltF_N"/>
</dbReference>
<dbReference type="PANTHER" id="PTHR35936:SF17">
    <property type="entry name" value="ARGININE-BINDING EXTRACELLULAR PROTEIN ARTP"/>
    <property type="match status" value="1"/>
</dbReference>
<comment type="subcellular location">
    <subcellularLocation>
        <location evidence="1">Periplasm</location>
    </subcellularLocation>
</comment>
<evidence type="ECO:0000256" key="2">
    <source>
        <dbReference type="ARBA" id="ARBA00022729"/>
    </source>
</evidence>
<reference evidence="5 6" key="1">
    <citation type="submission" date="2020-08" db="EMBL/GenBank/DDBJ databases">
        <title>Genomic Encyclopedia of Type Strains, Phase IV (KMG-IV): sequencing the most valuable type-strain genomes for metagenomic binning, comparative biology and taxonomic classification.</title>
        <authorList>
            <person name="Goeker M."/>
        </authorList>
    </citation>
    <scope>NUCLEOTIDE SEQUENCE [LARGE SCALE GENOMIC DNA]</scope>
    <source>
        <strain evidence="5 6">DSM 100021</strain>
    </source>
</reference>
<feature type="domain" description="Solute-binding protein family 3/N-terminal" evidence="4">
    <location>
        <begin position="39"/>
        <end position="256"/>
    </location>
</feature>
<feature type="signal peptide" evidence="3">
    <location>
        <begin position="1"/>
        <end position="21"/>
    </location>
</feature>
<evidence type="ECO:0000256" key="1">
    <source>
        <dbReference type="ARBA" id="ARBA00004418"/>
    </source>
</evidence>
<dbReference type="GO" id="GO:0042597">
    <property type="term" value="C:periplasmic space"/>
    <property type="evidence" value="ECO:0007669"/>
    <property type="project" value="UniProtKB-SubCell"/>
</dbReference>
<sequence length="278" mass="30004">MLSTRTARTVFGLAMSLSVLAAGQAFADATLDRIKGRGKLTVGVILSGAPFGYIDPKSQEQKGFNVDLAKALAEDLGVKLETVTVTPPNRVQFLQQGKVDILIANMQYTDDRAKVLDYVPTPYDRSGGAAVVRKDSGLKDWTDLKGKPVCVSQGSNYTQPLIEQYGAVVKGLPSQPESLLALQGGNCVAAVHVGATVGLLLQDRPDEWKDYAIPFPTELVPSDSVIWLRKGEKDTQAALDNSMKKLHASGKILEFATANRLLNTDFLQQEQKSLSSAK</sequence>
<dbReference type="PANTHER" id="PTHR35936">
    <property type="entry name" value="MEMBRANE-BOUND LYTIC MUREIN TRANSGLYCOSYLASE F"/>
    <property type="match status" value="1"/>
</dbReference>
<dbReference type="AlphaFoldDB" id="A0A7W6HNA3"/>